<keyword evidence="3" id="KW-1185">Reference proteome</keyword>
<comment type="caution">
    <text evidence="2">The sequence shown here is derived from an EMBL/GenBank/DDBJ whole genome shotgun (WGS) entry which is preliminary data.</text>
</comment>
<reference evidence="2" key="1">
    <citation type="journal article" date="2021" name="Sci. Rep.">
        <title>Diploid genomic architecture of Nitzschia inconspicua, an elite biomass production diatom.</title>
        <authorList>
            <person name="Oliver A."/>
            <person name="Podell S."/>
            <person name="Pinowska A."/>
            <person name="Traller J.C."/>
            <person name="Smith S.R."/>
            <person name="McClure R."/>
            <person name="Beliaev A."/>
            <person name="Bohutskyi P."/>
            <person name="Hill E.A."/>
            <person name="Rabines A."/>
            <person name="Zheng H."/>
            <person name="Allen L.Z."/>
            <person name="Kuo A."/>
            <person name="Grigoriev I.V."/>
            <person name="Allen A.E."/>
            <person name="Hazlebeck D."/>
            <person name="Allen E.E."/>
        </authorList>
    </citation>
    <scope>NUCLEOTIDE SEQUENCE</scope>
    <source>
        <strain evidence="2">Hildebrandi</strain>
    </source>
</reference>
<dbReference type="AlphaFoldDB" id="A0A9K3PCF2"/>
<accession>A0A9K3PCF2</accession>
<evidence type="ECO:0000313" key="2">
    <source>
        <dbReference type="EMBL" id="KAG7341845.1"/>
    </source>
</evidence>
<keyword evidence="1" id="KW-0732">Signal</keyword>
<proteinExistence type="predicted"/>
<organism evidence="2 3">
    <name type="scientific">Nitzschia inconspicua</name>
    <dbReference type="NCBI Taxonomy" id="303405"/>
    <lineage>
        <taxon>Eukaryota</taxon>
        <taxon>Sar</taxon>
        <taxon>Stramenopiles</taxon>
        <taxon>Ochrophyta</taxon>
        <taxon>Bacillariophyta</taxon>
        <taxon>Bacillariophyceae</taxon>
        <taxon>Bacillariophycidae</taxon>
        <taxon>Bacillariales</taxon>
        <taxon>Bacillariaceae</taxon>
        <taxon>Nitzschia</taxon>
    </lineage>
</organism>
<sequence length="260" mass="28756">MKLFVVYLVSLFVTASSFSCESQHRQQQRFHHVVLFQTSKREEFDAHTSTTRSRFLTQAVITSVAASTGPIFLFQEPALARGRATLEFAYDKYTPRIMAGGSFYKSQLKNMIAGNDFAGIKSALAEPPKKSKEDRAKVDGGVTERASQAGQFSDSRVIVAMDLFASQFSDNSISPKTKAMKKEVDELRSIVQTMDSLAKQALGEESAGGGFFGLGKKQPNKSEISQKMKELYIEGGTAWNRYVFAANDGLPVTFNKLPYL</sequence>
<feature type="signal peptide" evidence="1">
    <location>
        <begin position="1"/>
        <end position="17"/>
    </location>
</feature>
<feature type="chain" id="PRO_5039928875" evidence="1">
    <location>
        <begin position="18"/>
        <end position="260"/>
    </location>
</feature>
<dbReference type="PROSITE" id="PS51257">
    <property type="entry name" value="PROKAR_LIPOPROTEIN"/>
    <property type="match status" value="1"/>
</dbReference>
<reference evidence="2" key="2">
    <citation type="submission" date="2021-04" db="EMBL/GenBank/DDBJ databases">
        <authorList>
            <person name="Podell S."/>
        </authorList>
    </citation>
    <scope>NUCLEOTIDE SEQUENCE</scope>
    <source>
        <strain evidence="2">Hildebrandi</strain>
    </source>
</reference>
<dbReference type="OrthoDB" id="196000at2759"/>
<name>A0A9K3PCF2_9STRA</name>
<dbReference type="Proteomes" id="UP000693970">
    <property type="component" value="Unassembled WGS sequence"/>
</dbReference>
<gene>
    <name evidence="2" type="ORF">IV203_006937</name>
</gene>
<protein>
    <submittedName>
        <fullName evidence="2">Uncharacterized protein</fullName>
    </submittedName>
</protein>
<dbReference type="EMBL" id="JAGRRH010000025">
    <property type="protein sequence ID" value="KAG7341845.1"/>
    <property type="molecule type" value="Genomic_DNA"/>
</dbReference>
<evidence type="ECO:0000256" key="1">
    <source>
        <dbReference type="SAM" id="SignalP"/>
    </source>
</evidence>
<evidence type="ECO:0000313" key="3">
    <source>
        <dbReference type="Proteomes" id="UP000693970"/>
    </source>
</evidence>